<organism evidence="1 2">
    <name type="scientific">Portunus trituberculatus</name>
    <name type="common">Swimming crab</name>
    <name type="synonym">Neptunus trituberculatus</name>
    <dbReference type="NCBI Taxonomy" id="210409"/>
    <lineage>
        <taxon>Eukaryota</taxon>
        <taxon>Metazoa</taxon>
        <taxon>Ecdysozoa</taxon>
        <taxon>Arthropoda</taxon>
        <taxon>Crustacea</taxon>
        <taxon>Multicrustacea</taxon>
        <taxon>Malacostraca</taxon>
        <taxon>Eumalacostraca</taxon>
        <taxon>Eucarida</taxon>
        <taxon>Decapoda</taxon>
        <taxon>Pleocyemata</taxon>
        <taxon>Brachyura</taxon>
        <taxon>Eubrachyura</taxon>
        <taxon>Portunoidea</taxon>
        <taxon>Portunidae</taxon>
        <taxon>Portuninae</taxon>
        <taxon>Portunus</taxon>
    </lineage>
</organism>
<proteinExistence type="predicted"/>
<sequence length="80" mass="9035">MFIMYQLIGALTHCYLTVRSNKFITIKDINTLTIMAAGGKRSTLTISYKLQVVDNAKEHCNRAAARPLRPPPTEKIISVW</sequence>
<keyword evidence="2" id="KW-1185">Reference proteome</keyword>
<gene>
    <name evidence="1" type="ORF">E2C01_005629</name>
</gene>
<evidence type="ECO:0000313" key="1">
    <source>
        <dbReference type="EMBL" id="MPC12914.1"/>
    </source>
</evidence>
<comment type="caution">
    <text evidence="1">The sequence shown here is derived from an EMBL/GenBank/DDBJ whole genome shotgun (WGS) entry which is preliminary data.</text>
</comment>
<name>A0A5B7CW05_PORTR</name>
<dbReference type="Proteomes" id="UP000324222">
    <property type="component" value="Unassembled WGS sequence"/>
</dbReference>
<evidence type="ECO:0000313" key="2">
    <source>
        <dbReference type="Proteomes" id="UP000324222"/>
    </source>
</evidence>
<accession>A0A5B7CW05</accession>
<dbReference type="AlphaFoldDB" id="A0A5B7CW05"/>
<reference evidence="1 2" key="1">
    <citation type="submission" date="2019-05" db="EMBL/GenBank/DDBJ databases">
        <title>Another draft genome of Portunus trituberculatus and its Hox gene families provides insights of decapod evolution.</title>
        <authorList>
            <person name="Jeong J.-H."/>
            <person name="Song I."/>
            <person name="Kim S."/>
            <person name="Choi T."/>
            <person name="Kim D."/>
            <person name="Ryu S."/>
            <person name="Kim W."/>
        </authorList>
    </citation>
    <scope>NUCLEOTIDE SEQUENCE [LARGE SCALE GENOMIC DNA]</scope>
    <source>
        <tissue evidence="1">Muscle</tissue>
    </source>
</reference>
<dbReference type="EMBL" id="VSRR010000245">
    <property type="protein sequence ID" value="MPC12914.1"/>
    <property type="molecule type" value="Genomic_DNA"/>
</dbReference>
<protein>
    <submittedName>
        <fullName evidence="1">Uncharacterized protein</fullName>
    </submittedName>
</protein>